<sequence length="172" mass="18892">MQIIFDVIFVGRSFNKNAAERHIEFCKEQSARKAILNKQNVSGRRNTESTKTRPRTRSSITSSSGNSSVFSHNEFANKVTITNGKSSTNRRPSNASAMIHGVESVERKVSSSNTRLPQPTKRSNSAPRGKEISPQLGKSNSISGKSTFATPKSAGNYAIDNRLAKKLTKQHI</sequence>
<organism evidence="2 3">
    <name type="scientific">Meloidogyne graminicola</name>
    <dbReference type="NCBI Taxonomy" id="189291"/>
    <lineage>
        <taxon>Eukaryota</taxon>
        <taxon>Metazoa</taxon>
        <taxon>Ecdysozoa</taxon>
        <taxon>Nematoda</taxon>
        <taxon>Chromadorea</taxon>
        <taxon>Rhabditida</taxon>
        <taxon>Tylenchina</taxon>
        <taxon>Tylenchomorpha</taxon>
        <taxon>Tylenchoidea</taxon>
        <taxon>Meloidogynidae</taxon>
        <taxon>Meloidogyninae</taxon>
        <taxon>Meloidogyne</taxon>
    </lineage>
</organism>
<dbReference type="OrthoDB" id="10066537at2759"/>
<gene>
    <name evidence="2" type="ORF">Mgra_00008290</name>
</gene>
<proteinExistence type="predicted"/>
<evidence type="ECO:0000256" key="1">
    <source>
        <dbReference type="SAM" id="MobiDB-lite"/>
    </source>
</evidence>
<dbReference type="AlphaFoldDB" id="A0A8S9ZG89"/>
<feature type="region of interest" description="Disordered" evidence="1">
    <location>
        <begin position="103"/>
        <end position="153"/>
    </location>
</feature>
<name>A0A8S9ZG89_9BILA</name>
<feature type="compositionally biased region" description="Low complexity" evidence="1">
    <location>
        <begin position="57"/>
        <end position="71"/>
    </location>
</feature>
<dbReference type="Proteomes" id="UP000605970">
    <property type="component" value="Unassembled WGS sequence"/>
</dbReference>
<dbReference type="EMBL" id="JABEBT010000106">
    <property type="protein sequence ID" value="KAF7632281.1"/>
    <property type="molecule type" value="Genomic_DNA"/>
</dbReference>
<feature type="compositionally biased region" description="Polar residues" evidence="1">
    <location>
        <begin position="136"/>
        <end position="150"/>
    </location>
</feature>
<protein>
    <submittedName>
        <fullName evidence="2">Uncharacterized protein</fullName>
    </submittedName>
</protein>
<feature type="compositionally biased region" description="Polar residues" evidence="1">
    <location>
        <begin position="110"/>
        <end position="126"/>
    </location>
</feature>
<evidence type="ECO:0000313" key="3">
    <source>
        <dbReference type="Proteomes" id="UP000605970"/>
    </source>
</evidence>
<accession>A0A8S9ZG89</accession>
<feature type="region of interest" description="Disordered" evidence="1">
    <location>
        <begin position="36"/>
        <end position="71"/>
    </location>
</feature>
<evidence type="ECO:0000313" key="2">
    <source>
        <dbReference type="EMBL" id="KAF7632281.1"/>
    </source>
</evidence>
<keyword evidence="3" id="KW-1185">Reference proteome</keyword>
<comment type="caution">
    <text evidence="2">The sequence shown here is derived from an EMBL/GenBank/DDBJ whole genome shotgun (WGS) entry which is preliminary data.</text>
</comment>
<reference evidence="2" key="1">
    <citation type="journal article" date="2020" name="Ecol. Evol.">
        <title>Genome structure and content of the rice root-knot nematode (Meloidogyne graminicola).</title>
        <authorList>
            <person name="Phan N.T."/>
            <person name="Danchin E.G.J."/>
            <person name="Klopp C."/>
            <person name="Perfus-Barbeoch L."/>
            <person name="Kozlowski D.K."/>
            <person name="Koutsovoulos G.D."/>
            <person name="Lopez-Roques C."/>
            <person name="Bouchez O."/>
            <person name="Zahm M."/>
            <person name="Besnard G."/>
            <person name="Bellafiore S."/>
        </authorList>
    </citation>
    <scope>NUCLEOTIDE SEQUENCE</scope>
    <source>
        <strain evidence="2">VN-18</strain>
    </source>
</reference>